<proteinExistence type="predicted"/>
<comment type="caution">
    <text evidence="2">The sequence shown here is derived from an EMBL/GenBank/DDBJ whole genome shotgun (WGS) entry which is preliminary data.</text>
</comment>
<reference evidence="2" key="1">
    <citation type="journal article" date="2014" name="Int. J. Syst. Evol. Microbiol.">
        <title>Complete genome sequence of Corynebacterium casei LMG S-19264T (=DSM 44701T), isolated from a smear-ripened cheese.</title>
        <authorList>
            <consortium name="US DOE Joint Genome Institute (JGI-PGF)"/>
            <person name="Walter F."/>
            <person name="Albersmeier A."/>
            <person name="Kalinowski J."/>
            <person name="Ruckert C."/>
        </authorList>
    </citation>
    <scope>NUCLEOTIDE SEQUENCE</scope>
    <source>
        <strain evidence="2">VKM B-1513</strain>
    </source>
</reference>
<evidence type="ECO:0000256" key="1">
    <source>
        <dbReference type="SAM" id="SignalP"/>
    </source>
</evidence>
<dbReference type="AlphaFoldDB" id="A0A9W6IQ62"/>
<dbReference type="Pfam" id="PF13181">
    <property type="entry name" value="TPR_8"/>
    <property type="match status" value="1"/>
</dbReference>
<evidence type="ECO:0000313" key="2">
    <source>
        <dbReference type="EMBL" id="GLK53175.1"/>
    </source>
</evidence>
<evidence type="ECO:0008006" key="4">
    <source>
        <dbReference type="Google" id="ProtNLM"/>
    </source>
</evidence>
<dbReference type="SMART" id="SM00028">
    <property type="entry name" value="TPR"/>
    <property type="match status" value="2"/>
</dbReference>
<evidence type="ECO:0000313" key="3">
    <source>
        <dbReference type="Proteomes" id="UP001143486"/>
    </source>
</evidence>
<organism evidence="2 3">
    <name type="scientific">Maricaulis virginensis</name>
    <dbReference type="NCBI Taxonomy" id="144022"/>
    <lineage>
        <taxon>Bacteria</taxon>
        <taxon>Pseudomonadati</taxon>
        <taxon>Pseudomonadota</taxon>
        <taxon>Alphaproteobacteria</taxon>
        <taxon>Maricaulales</taxon>
        <taxon>Maricaulaceae</taxon>
        <taxon>Maricaulis</taxon>
    </lineage>
</organism>
<feature type="signal peptide" evidence="1">
    <location>
        <begin position="1"/>
        <end position="21"/>
    </location>
</feature>
<dbReference type="RefSeq" id="WP_271187532.1">
    <property type="nucleotide sequence ID" value="NZ_BSFE01000008.1"/>
</dbReference>
<name>A0A9W6IQ62_9PROT</name>
<protein>
    <recommendedName>
        <fullName evidence="4">Tetratricopeptide repeat-containing protein</fullName>
    </recommendedName>
</protein>
<keyword evidence="3" id="KW-1185">Reference proteome</keyword>
<accession>A0A9W6IQ62</accession>
<dbReference type="Gene3D" id="1.25.40.10">
    <property type="entry name" value="Tetratricopeptide repeat domain"/>
    <property type="match status" value="1"/>
</dbReference>
<dbReference type="InterPro" id="IPR011990">
    <property type="entry name" value="TPR-like_helical_dom_sf"/>
</dbReference>
<dbReference type="SUPFAM" id="SSF48452">
    <property type="entry name" value="TPR-like"/>
    <property type="match status" value="1"/>
</dbReference>
<dbReference type="EMBL" id="BSFE01000008">
    <property type="protein sequence ID" value="GLK53175.1"/>
    <property type="molecule type" value="Genomic_DNA"/>
</dbReference>
<gene>
    <name evidence="2" type="ORF">GCM10017621_26830</name>
</gene>
<feature type="chain" id="PRO_5040864890" description="Tetratricopeptide repeat-containing protein" evidence="1">
    <location>
        <begin position="22"/>
        <end position="223"/>
    </location>
</feature>
<reference evidence="2" key="2">
    <citation type="submission" date="2023-01" db="EMBL/GenBank/DDBJ databases">
        <authorList>
            <person name="Sun Q."/>
            <person name="Evtushenko L."/>
        </authorList>
    </citation>
    <scope>NUCLEOTIDE SEQUENCE</scope>
    <source>
        <strain evidence="2">VKM B-1513</strain>
    </source>
</reference>
<keyword evidence="1" id="KW-0732">Signal</keyword>
<dbReference type="InterPro" id="IPR019734">
    <property type="entry name" value="TPR_rpt"/>
</dbReference>
<dbReference type="Proteomes" id="UP001143486">
    <property type="component" value="Unassembled WGS sequence"/>
</dbReference>
<sequence>MLSRLVLSPVLLALCAMPASAQNDVRHAERMRYQSCIAMSGDDPAEALEEAQIWRIEGGGWPAEVCEAHAYIALGDFDVAAGILEELASERRAGMVDAERVDFLTLAGETRARNGNADAAFDNYAAALALDPFSILTLSGRGRLYLAEENWGGLARDAQSLVDLVPESAEGWYLRAAFHLNTGNLDAAMSDIEAARERAPERIEILVLRGQINEARRLAASGG</sequence>